<evidence type="ECO:0000313" key="2">
    <source>
        <dbReference type="EnsemblPlants" id="OPUNC08G16500.1"/>
    </source>
</evidence>
<proteinExistence type="predicted"/>
<feature type="region of interest" description="Disordered" evidence="1">
    <location>
        <begin position="51"/>
        <end position="100"/>
    </location>
</feature>
<reference evidence="2" key="1">
    <citation type="submission" date="2015-04" db="UniProtKB">
        <authorList>
            <consortium name="EnsemblPlants"/>
        </authorList>
    </citation>
    <scope>IDENTIFICATION</scope>
</reference>
<evidence type="ECO:0000313" key="3">
    <source>
        <dbReference type="Proteomes" id="UP000026962"/>
    </source>
</evidence>
<reference evidence="2" key="2">
    <citation type="submission" date="2018-05" db="EMBL/GenBank/DDBJ databases">
        <title>OpunRS2 (Oryza punctata Reference Sequence Version 2).</title>
        <authorList>
            <person name="Zhang J."/>
            <person name="Kudrna D."/>
            <person name="Lee S."/>
            <person name="Talag J."/>
            <person name="Welchert J."/>
            <person name="Wing R.A."/>
        </authorList>
    </citation>
    <scope>NUCLEOTIDE SEQUENCE [LARGE SCALE GENOMIC DNA]</scope>
</reference>
<dbReference type="AlphaFoldDB" id="A0A0E0LW47"/>
<keyword evidence="3" id="KW-1185">Reference proteome</keyword>
<feature type="compositionally biased region" description="Acidic residues" evidence="1">
    <location>
        <begin position="67"/>
        <end position="87"/>
    </location>
</feature>
<dbReference type="EnsemblPlants" id="OPUNC08G16500.1">
    <property type="protein sequence ID" value="OPUNC08G16500.1"/>
    <property type="gene ID" value="OPUNC08G16500"/>
</dbReference>
<dbReference type="Proteomes" id="UP000026962">
    <property type="component" value="Chromosome 8"/>
</dbReference>
<dbReference type="HOGENOM" id="CLU_1144135_0_0_1"/>
<name>A0A0E0LW47_ORYPU</name>
<dbReference type="Gramene" id="OPUNC08G16500.1">
    <property type="protein sequence ID" value="OPUNC08G16500.1"/>
    <property type="gene ID" value="OPUNC08G16500"/>
</dbReference>
<protein>
    <submittedName>
        <fullName evidence="2">Uncharacterized protein</fullName>
    </submittedName>
</protein>
<evidence type="ECO:0000256" key="1">
    <source>
        <dbReference type="SAM" id="MobiDB-lite"/>
    </source>
</evidence>
<organism evidence="2">
    <name type="scientific">Oryza punctata</name>
    <name type="common">Red rice</name>
    <dbReference type="NCBI Taxonomy" id="4537"/>
    <lineage>
        <taxon>Eukaryota</taxon>
        <taxon>Viridiplantae</taxon>
        <taxon>Streptophyta</taxon>
        <taxon>Embryophyta</taxon>
        <taxon>Tracheophyta</taxon>
        <taxon>Spermatophyta</taxon>
        <taxon>Magnoliopsida</taxon>
        <taxon>Liliopsida</taxon>
        <taxon>Poales</taxon>
        <taxon>Poaceae</taxon>
        <taxon>BOP clade</taxon>
        <taxon>Oryzoideae</taxon>
        <taxon>Oryzeae</taxon>
        <taxon>Oryzinae</taxon>
        <taxon>Oryza</taxon>
    </lineage>
</organism>
<sequence length="243" mass="26965">MELMRSRKHRLAHLIEQNFEQMAMMVHDDRGAHGNDNTICCVLKAQQWEEVAAFPPPPAASPPAAASDEDDDDDDDEDEDDEEEVEEPIPRNNTRSINGILRDSGGCFGGYAPRPPQQPPSAAMLYTAPPRKRVSYEAFQVKTAMADKVKVEEPPPVGCPPGGEANEQISAVLRDFGQGIMRLERRRMEMQWEIDRGWKETEARHNRMLLDAQRHLHEALAAAPPPAKKSRREHGGGGGGDGS</sequence>
<feature type="region of interest" description="Disordered" evidence="1">
    <location>
        <begin position="217"/>
        <end position="243"/>
    </location>
</feature>
<dbReference type="eggNOG" id="KOG4282">
    <property type="taxonomic scope" value="Eukaryota"/>
</dbReference>
<accession>A0A0E0LW47</accession>
<dbReference type="STRING" id="4537.A0A0E0LW47"/>